<protein>
    <submittedName>
        <fullName evidence="2">Uncharacterized protein</fullName>
    </submittedName>
</protein>
<evidence type="ECO:0000313" key="2">
    <source>
        <dbReference type="EMBL" id="BAO56410.1"/>
    </source>
</evidence>
<dbReference type="STRING" id="1454201.NMS_2401"/>
<sequence>MVFNWVAHAAKVMLWCIVMYTIKSIIEEVLVCFAFAKANS</sequence>
<keyword evidence="1" id="KW-0472">Membrane</keyword>
<keyword evidence="1" id="KW-0812">Transmembrane</keyword>
<proteinExistence type="predicted"/>
<name>W8VSQ3_9FLAO</name>
<keyword evidence="1" id="KW-1133">Transmembrane helix</keyword>
<gene>
    <name evidence="2" type="ORF">NMS_2401</name>
</gene>
<reference evidence="2 3" key="1">
    <citation type="journal article" date="2014" name="Proc. Natl. Acad. Sci. U.S.A.">
        <title>Functional characterization of flavobacteria rhodopsins reveals a unique class of light-driven chloride pump in bacteria.</title>
        <authorList>
            <person name="Yoshizawa S."/>
            <person name="Kumagai Y."/>
            <person name="Kim H."/>
            <person name="Ogura Y."/>
            <person name="Hayashi T."/>
            <person name="Iwasaki W."/>
            <person name="DeLong E.F."/>
            <person name="Kogure K."/>
        </authorList>
    </citation>
    <scope>NUCLEOTIDE SEQUENCE [LARGE SCALE GENOMIC DNA]</scope>
    <source>
        <strain evidence="2 3">S1-08</strain>
    </source>
</reference>
<accession>W8VSQ3</accession>
<dbReference type="Proteomes" id="UP000031760">
    <property type="component" value="Chromosome"/>
</dbReference>
<organism evidence="2 3">
    <name type="scientific">Nonlabens marinus S1-08</name>
    <dbReference type="NCBI Taxonomy" id="1454201"/>
    <lineage>
        <taxon>Bacteria</taxon>
        <taxon>Pseudomonadati</taxon>
        <taxon>Bacteroidota</taxon>
        <taxon>Flavobacteriia</taxon>
        <taxon>Flavobacteriales</taxon>
        <taxon>Flavobacteriaceae</taxon>
        <taxon>Nonlabens</taxon>
    </lineage>
</organism>
<dbReference type="AlphaFoldDB" id="W8VSQ3"/>
<evidence type="ECO:0000256" key="1">
    <source>
        <dbReference type="SAM" id="Phobius"/>
    </source>
</evidence>
<keyword evidence="3" id="KW-1185">Reference proteome</keyword>
<feature type="transmembrane region" description="Helical" evidence="1">
    <location>
        <begin position="12"/>
        <end position="36"/>
    </location>
</feature>
<evidence type="ECO:0000313" key="3">
    <source>
        <dbReference type="Proteomes" id="UP000031760"/>
    </source>
</evidence>
<dbReference type="EMBL" id="AP014548">
    <property type="protein sequence ID" value="BAO56410.1"/>
    <property type="molecule type" value="Genomic_DNA"/>
</dbReference>
<dbReference type="HOGENOM" id="CLU_3293261_0_0_10"/>
<dbReference type="KEGG" id="nmf:NMS_2401"/>